<dbReference type="InterPro" id="IPR053230">
    <property type="entry name" value="Trans_reg_galc"/>
</dbReference>
<feature type="compositionally biased region" description="Basic and acidic residues" evidence="3">
    <location>
        <begin position="203"/>
        <end position="212"/>
    </location>
</feature>
<evidence type="ECO:0000256" key="2">
    <source>
        <dbReference type="ARBA" id="ARBA00023242"/>
    </source>
</evidence>
<dbReference type="PROSITE" id="PS00463">
    <property type="entry name" value="ZN2_CY6_FUNGAL_1"/>
    <property type="match status" value="1"/>
</dbReference>
<dbReference type="GO" id="GO:0008270">
    <property type="term" value="F:zinc ion binding"/>
    <property type="evidence" value="ECO:0007669"/>
    <property type="project" value="InterPro"/>
</dbReference>
<dbReference type="Gene3D" id="4.10.240.10">
    <property type="entry name" value="Zn(2)-C6 fungal-type DNA-binding domain"/>
    <property type="match status" value="1"/>
</dbReference>
<dbReference type="SUPFAM" id="SSF57701">
    <property type="entry name" value="Zn2/Cys6 DNA-binding domain"/>
    <property type="match status" value="1"/>
</dbReference>
<dbReference type="EMBL" id="WJXW01000006">
    <property type="protein sequence ID" value="KAF9735098.1"/>
    <property type="molecule type" value="Genomic_DNA"/>
</dbReference>
<feature type="compositionally biased region" description="Basic and acidic residues" evidence="3">
    <location>
        <begin position="20"/>
        <end position="29"/>
    </location>
</feature>
<dbReference type="SMART" id="SM00066">
    <property type="entry name" value="GAL4"/>
    <property type="match status" value="1"/>
</dbReference>
<dbReference type="InterPro" id="IPR036864">
    <property type="entry name" value="Zn2-C6_fun-type_DNA-bd_sf"/>
</dbReference>
<dbReference type="PANTHER" id="PTHR47654">
    <property type="entry name" value="ZN(II)2CYS6 TRANSCRIPTION FACTOR (EUROFUNG)-RELATED"/>
    <property type="match status" value="1"/>
</dbReference>
<sequence>MAFQQPPVPLGQSAKVPIPRLDRPREPPKKPAAPRQARVSRACMSCRARKIKCNGVQPKCQNCTDNQPACIYAATRKDRLKTATEHNQDLLNLLLELRPAASPREKQKIDDILAVPADDVAEAAVALHKSPEKTPDDTPNFPLEDQVRTADLDEANVTAEVGSNEDIDNLGEDLLSSKHSRAIGYMGKNSEVQWLRRLHREADAPSPGHHDYGPYGPPGSSAQAHDERIDAMHQRQNKNPLPLMDTRSCSFYLDDEPLEMDMEVDPYELPPYELADQLLKCYMQTVQNSLPILSHKTFTEQFRHYYTSVVRGAPYKLPQKWQAMLNLVFAIGAVHSHLIETDSATNERDHLLYHNRAWALSLNDPWQAIPPSKQTKSDIHGQRLTSTSTFRWLTHPDLAQMQITGLLSFYYMAIGHVNRSWVVIGMSIRFGFSLGLHIRNEDRTATAVKKEILSRIWWAVYSLDRTLSAVTGRPSVGAEVHSSTALPLPISAHDIDEAAIQAKFGSRPKWGSATVGPPSDSGSSRASSAMPLGNDPSVPDARHTSSEANAGTFLIAVVKLGIVSSNVFSQLYSPNLVRKSWKDVQGHISQLADDLDAWLHSLPADLDPFKDHGRDKIMQQERNILKTYYYSTKILICRPCLCRLDRRIRSQTQTSANFNHQTAAQCVAAAKSIAACLPDDMAVGGKEIYKIFPWWSVVHYLMQSIAILLLEACYEAEGITVLPAVKKLVRWLRELNSTNRTAERAYSITVDLLKKLASRTFKDPRTAQEIKQLLSEHPSPSVSDNGSSGFATQWLTGEEFLEQYPLPQDPLQGGDSYMPNVVADWMPSVNAFPGATDLPVSSFFNEALHSHSPLANVFLTGFDQHNPLPFDVGDVYMQDASGQVPQEQAWELHGQRSSWDEYQER</sequence>
<dbReference type="CDD" id="cd12148">
    <property type="entry name" value="fungal_TF_MHR"/>
    <property type="match status" value="1"/>
</dbReference>
<protein>
    <submittedName>
        <fullName evidence="5">Fungal specific transcription factor domain-containing protein</fullName>
    </submittedName>
</protein>
<dbReference type="InterPro" id="IPR001138">
    <property type="entry name" value="Zn2Cys6_DnaBD"/>
</dbReference>
<feature type="domain" description="Zn(2)-C6 fungal-type" evidence="4">
    <location>
        <begin position="42"/>
        <end position="72"/>
    </location>
</feature>
<evidence type="ECO:0000256" key="1">
    <source>
        <dbReference type="ARBA" id="ARBA00022723"/>
    </source>
</evidence>
<dbReference type="GO" id="GO:0006351">
    <property type="term" value="P:DNA-templated transcription"/>
    <property type="evidence" value="ECO:0007669"/>
    <property type="project" value="InterPro"/>
</dbReference>
<dbReference type="Pfam" id="PF00172">
    <property type="entry name" value="Zn_clus"/>
    <property type="match status" value="1"/>
</dbReference>
<name>A0A9P6KPV3_9PLEO</name>
<dbReference type="GO" id="GO:0000981">
    <property type="term" value="F:DNA-binding transcription factor activity, RNA polymerase II-specific"/>
    <property type="evidence" value="ECO:0007669"/>
    <property type="project" value="InterPro"/>
</dbReference>
<dbReference type="AlphaFoldDB" id="A0A9P6KPV3"/>
<organism evidence="5 6">
    <name type="scientific">Paraphaeosphaeria minitans</name>
    <dbReference type="NCBI Taxonomy" id="565426"/>
    <lineage>
        <taxon>Eukaryota</taxon>
        <taxon>Fungi</taxon>
        <taxon>Dikarya</taxon>
        <taxon>Ascomycota</taxon>
        <taxon>Pezizomycotina</taxon>
        <taxon>Dothideomycetes</taxon>
        <taxon>Pleosporomycetidae</taxon>
        <taxon>Pleosporales</taxon>
        <taxon>Massarineae</taxon>
        <taxon>Didymosphaeriaceae</taxon>
        <taxon>Paraphaeosphaeria</taxon>
    </lineage>
</organism>
<feature type="region of interest" description="Disordered" evidence="3">
    <location>
        <begin position="886"/>
        <end position="905"/>
    </location>
</feature>
<evidence type="ECO:0000313" key="6">
    <source>
        <dbReference type="Proteomes" id="UP000756921"/>
    </source>
</evidence>
<reference evidence="5" key="1">
    <citation type="journal article" date="2020" name="Mol. Plant Microbe Interact.">
        <title>Genome Sequence of the Biocontrol Agent Coniothyrium minitans strain Conio (IMI 134523).</title>
        <authorList>
            <person name="Patel D."/>
            <person name="Shittu T.A."/>
            <person name="Baroncelli R."/>
            <person name="Muthumeenakshi S."/>
            <person name="Osborne T.H."/>
            <person name="Janganan T.K."/>
            <person name="Sreenivasaprasad S."/>
        </authorList>
    </citation>
    <scope>NUCLEOTIDE SEQUENCE</scope>
    <source>
        <strain evidence="5">Conio</strain>
    </source>
</reference>
<feature type="region of interest" description="Disordered" evidence="3">
    <location>
        <begin position="1"/>
        <end position="38"/>
    </location>
</feature>
<feature type="region of interest" description="Disordered" evidence="3">
    <location>
        <begin position="509"/>
        <end position="544"/>
    </location>
</feature>
<dbReference type="PROSITE" id="PS50048">
    <property type="entry name" value="ZN2_CY6_FUNGAL_2"/>
    <property type="match status" value="1"/>
</dbReference>
<keyword evidence="6" id="KW-1185">Reference proteome</keyword>
<keyword evidence="1" id="KW-0479">Metal-binding</keyword>
<dbReference type="Pfam" id="PF04082">
    <property type="entry name" value="Fungal_trans"/>
    <property type="match status" value="1"/>
</dbReference>
<feature type="compositionally biased region" description="Low complexity" evidence="3">
    <location>
        <begin position="516"/>
        <end position="529"/>
    </location>
</feature>
<dbReference type="Proteomes" id="UP000756921">
    <property type="component" value="Unassembled WGS sequence"/>
</dbReference>
<dbReference type="OrthoDB" id="424974at2759"/>
<dbReference type="SMART" id="SM00906">
    <property type="entry name" value="Fungal_trans"/>
    <property type="match status" value="1"/>
</dbReference>
<accession>A0A9P6KPV3</accession>
<evidence type="ECO:0000313" key="5">
    <source>
        <dbReference type="EMBL" id="KAF9735098.1"/>
    </source>
</evidence>
<evidence type="ECO:0000259" key="4">
    <source>
        <dbReference type="PROSITE" id="PS50048"/>
    </source>
</evidence>
<dbReference type="PANTHER" id="PTHR47654:SF5">
    <property type="entry name" value="TRANSCRIPTION FACTOR DOMAIN-CONTAINING PROTEIN"/>
    <property type="match status" value="1"/>
</dbReference>
<feature type="region of interest" description="Disordered" evidence="3">
    <location>
        <begin position="203"/>
        <end position="225"/>
    </location>
</feature>
<comment type="caution">
    <text evidence="5">The sequence shown here is derived from an EMBL/GenBank/DDBJ whole genome shotgun (WGS) entry which is preliminary data.</text>
</comment>
<gene>
    <name evidence="5" type="ORF">PMIN01_06503</name>
</gene>
<proteinExistence type="predicted"/>
<dbReference type="InterPro" id="IPR007219">
    <property type="entry name" value="XnlR_reg_dom"/>
</dbReference>
<evidence type="ECO:0000256" key="3">
    <source>
        <dbReference type="SAM" id="MobiDB-lite"/>
    </source>
</evidence>
<keyword evidence="2" id="KW-0539">Nucleus</keyword>
<dbReference type="CDD" id="cd00067">
    <property type="entry name" value="GAL4"/>
    <property type="match status" value="1"/>
</dbReference>
<dbReference type="GO" id="GO:0003677">
    <property type="term" value="F:DNA binding"/>
    <property type="evidence" value="ECO:0007669"/>
    <property type="project" value="InterPro"/>
</dbReference>